<keyword evidence="6" id="KW-1185">Reference proteome</keyword>
<dbReference type="InterPro" id="IPR011766">
    <property type="entry name" value="TPP_enzyme_TPP-bd"/>
</dbReference>
<name>A0A1I7NC79_9HYPH</name>
<accession>A0A1I7NC79</accession>
<dbReference type="RefSeq" id="WP_092866752.1">
    <property type="nucleotide sequence ID" value="NZ_FPCH01000002.1"/>
</dbReference>
<dbReference type="NCBIfam" id="NF005760">
    <property type="entry name" value="PRK07586.1"/>
    <property type="match status" value="1"/>
</dbReference>
<dbReference type="GO" id="GO:0030976">
    <property type="term" value="F:thiamine pyrophosphate binding"/>
    <property type="evidence" value="ECO:0007669"/>
    <property type="project" value="InterPro"/>
</dbReference>
<dbReference type="SUPFAM" id="SSF52518">
    <property type="entry name" value="Thiamin diphosphate-binding fold (THDP-binding)"/>
    <property type="match status" value="2"/>
</dbReference>
<evidence type="ECO:0000313" key="6">
    <source>
        <dbReference type="Proteomes" id="UP000199423"/>
    </source>
</evidence>
<dbReference type="EMBL" id="FPCH01000002">
    <property type="protein sequence ID" value="SFV32259.1"/>
    <property type="molecule type" value="Genomic_DNA"/>
</dbReference>
<reference evidence="6" key="1">
    <citation type="submission" date="2016-10" db="EMBL/GenBank/DDBJ databases">
        <authorList>
            <person name="Varghese N."/>
            <person name="Submissions S."/>
        </authorList>
    </citation>
    <scope>NUCLEOTIDE SEQUENCE [LARGE SCALE GENOMIC DNA]</scope>
    <source>
        <strain evidence="6">DSM 1565</strain>
    </source>
</reference>
<evidence type="ECO:0000259" key="3">
    <source>
        <dbReference type="Pfam" id="PF02775"/>
    </source>
</evidence>
<dbReference type="Proteomes" id="UP000199423">
    <property type="component" value="Unassembled WGS sequence"/>
</dbReference>
<evidence type="ECO:0000313" key="5">
    <source>
        <dbReference type="EMBL" id="SFV32259.1"/>
    </source>
</evidence>
<comment type="similarity">
    <text evidence="1">Belongs to the TPP enzyme family.</text>
</comment>
<feature type="domain" description="Thiamine pyrophosphate enzyme N-terminal TPP-binding" evidence="4">
    <location>
        <begin position="1"/>
        <end position="106"/>
    </location>
</feature>
<dbReference type="GO" id="GO:0003984">
    <property type="term" value="F:acetolactate synthase activity"/>
    <property type="evidence" value="ECO:0007669"/>
    <property type="project" value="TreeGrafter"/>
</dbReference>
<dbReference type="Gene3D" id="3.40.50.970">
    <property type="match status" value="2"/>
</dbReference>
<dbReference type="Pfam" id="PF02776">
    <property type="entry name" value="TPP_enzyme_N"/>
    <property type="match status" value="1"/>
</dbReference>
<sequence length="510" mass="53628">MNGAQALITTALNEGIEVCFANPGTTELPLVLAMDQVAGMRGILCLHENVATGAADGYGRMLTKPAMCLLHLGPGLANGLTNLHNARRAGTPILNVIGEHATWHRAADPLLASDIEGLAHTVSAYTKRNVDAAGIASDLAEAVERARAEGIATLIVPHDCQLGDAGDDRPHQRAISKNSYSPANVTAATRALKRGKSAILLGGEGLSETGMRLAGRIAAAAGADLLCDTFFARMERGGDLPAATRLPYFPDHALALTRRYENVVLAGTRRPVAFFGYHEQPSYLTSEEQTVTLAARGEDVLGALEAVAAELQASQDVRRQPGKPISMPRGGLDAQSVTAIIGLLQPENCIVMDEALTAGTPYFEASRNAPRFSHLMLTGGAIGQGPGTATGAAIACPDRKVINFESDGCGAYSVQAFWTQARENLDVVTIIGSNRSYNILNVEFERAGVTAPGPVARSMTGLDRPNLNWVKIGAGFGVPSVAVDSAEALVRELEKALAEKGPRLIEAIMS</sequence>
<dbReference type="PANTHER" id="PTHR18968:SF86">
    <property type="entry name" value="ACETOLACTATE SYNTHASE LARGE SUBUNIT ILVX-RELATED"/>
    <property type="match status" value="1"/>
</dbReference>
<protein>
    <submittedName>
        <fullName evidence="5">Acetolactate synthase-1/2/3 large subunit</fullName>
    </submittedName>
</protein>
<dbReference type="STRING" id="51670.SAMN04488557_1535"/>
<dbReference type="Pfam" id="PF02775">
    <property type="entry name" value="TPP_enzyme_C"/>
    <property type="match status" value="1"/>
</dbReference>
<dbReference type="GO" id="GO:0044281">
    <property type="term" value="P:small molecule metabolic process"/>
    <property type="evidence" value="ECO:0007669"/>
    <property type="project" value="UniProtKB-ARBA"/>
</dbReference>
<dbReference type="CDD" id="cd02002">
    <property type="entry name" value="TPP_BFDC"/>
    <property type="match status" value="1"/>
</dbReference>
<dbReference type="InterPro" id="IPR029061">
    <property type="entry name" value="THDP-binding"/>
</dbReference>
<dbReference type="InterPro" id="IPR012001">
    <property type="entry name" value="Thiamin_PyroP_enz_TPP-bd_dom"/>
</dbReference>
<dbReference type="InterPro" id="IPR045229">
    <property type="entry name" value="TPP_enz"/>
</dbReference>
<proteinExistence type="inferred from homology"/>
<organism evidence="5 6">
    <name type="scientific">Hyphomicrobium facile</name>
    <dbReference type="NCBI Taxonomy" id="51670"/>
    <lineage>
        <taxon>Bacteria</taxon>
        <taxon>Pseudomonadati</taxon>
        <taxon>Pseudomonadota</taxon>
        <taxon>Alphaproteobacteria</taxon>
        <taxon>Hyphomicrobiales</taxon>
        <taxon>Hyphomicrobiaceae</taxon>
        <taxon>Hyphomicrobium</taxon>
    </lineage>
</organism>
<dbReference type="GO" id="GO:0050660">
    <property type="term" value="F:flavin adenine dinucleotide binding"/>
    <property type="evidence" value="ECO:0007669"/>
    <property type="project" value="TreeGrafter"/>
</dbReference>
<evidence type="ECO:0000256" key="2">
    <source>
        <dbReference type="ARBA" id="ARBA00023052"/>
    </source>
</evidence>
<dbReference type="AlphaFoldDB" id="A0A1I7NC79"/>
<dbReference type="CDD" id="cd07035">
    <property type="entry name" value="TPP_PYR_POX_like"/>
    <property type="match status" value="1"/>
</dbReference>
<gene>
    <name evidence="5" type="ORF">SAMN04488557_1535</name>
</gene>
<evidence type="ECO:0000259" key="4">
    <source>
        <dbReference type="Pfam" id="PF02776"/>
    </source>
</evidence>
<evidence type="ECO:0000256" key="1">
    <source>
        <dbReference type="ARBA" id="ARBA00007812"/>
    </source>
</evidence>
<dbReference type="OrthoDB" id="9773408at2"/>
<keyword evidence="2" id="KW-0786">Thiamine pyrophosphate</keyword>
<feature type="domain" description="Thiamine pyrophosphate enzyme TPP-binding" evidence="3">
    <location>
        <begin position="376"/>
        <end position="506"/>
    </location>
</feature>
<dbReference type="PANTHER" id="PTHR18968">
    <property type="entry name" value="THIAMINE PYROPHOSPHATE ENZYMES"/>
    <property type="match status" value="1"/>
</dbReference>